<sequence length="147" mass="15698">MTTTWMAAWRWAGRLGTCFVWVSVGSGMSGCTVIGYEMGRRSHGEDQHVSVSEVDERSIGSFVSVSTAQGEREGWLVDVGRRSDSLDLILSTRPPNSDTKEYALQVISGIDVRSVTVPEPDRRVAGTLVGAGIDVLIGAVGVVVASQ</sequence>
<evidence type="ECO:0000313" key="1">
    <source>
        <dbReference type="EMBL" id="MCA9726440.1"/>
    </source>
</evidence>
<dbReference type="Proteomes" id="UP000697710">
    <property type="component" value="Unassembled WGS sequence"/>
</dbReference>
<reference evidence="1" key="2">
    <citation type="journal article" date="2021" name="Microbiome">
        <title>Successional dynamics and alternative stable states in a saline activated sludge microbial community over 9 years.</title>
        <authorList>
            <person name="Wang Y."/>
            <person name="Ye J."/>
            <person name="Ju F."/>
            <person name="Liu L."/>
            <person name="Boyd J.A."/>
            <person name="Deng Y."/>
            <person name="Parks D.H."/>
            <person name="Jiang X."/>
            <person name="Yin X."/>
            <person name="Woodcroft B.J."/>
            <person name="Tyson G.W."/>
            <person name="Hugenholtz P."/>
            <person name="Polz M.F."/>
            <person name="Zhang T."/>
        </authorList>
    </citation>
    <scope>NUCLEOTIDE SEQUENCE</scope>
    <source>
        <strain evidence="1">HKST-UBA01</strain>
    </source>
</reference>
<gene>
    <name evidence="1" type="ORF">KC729_02080</name>
</gene>
<accession>A0A956LY98</accession>
<dbReference type="EMBL" id="JAGQHR010000030">
    <property type="protein sequence ID" value="MCA9726440.1"/>
    <property type="molecule type" value="Genomic_DNA"/>
</dbReference>
<protein>
    <submittedName>
        <fullName evidence="1">Uncharacterized protein</fullName>
    </submittedName>
</protein>
<proteinExistence type="predicted"/>
<evidence type="ECO:0000313" key="2">
    <source>
        <dbReference type="Proteomes" id="UP000697710"/>
    </source>
</evidence>
<name>A0A956LY98_UNCEI</name>
<reference evidence="1" key="1">
    <citation type="submission" date="2020-04" db="EMBL/GenBank/DDBJ databases">
        <authorList>
            <person name="Zhang T."/>
        </authorList>
    </citation>
    <scope>NUCLEOTIDE SEQUENCE</scope>
    <source>
        <strain evidence="1">HKST-UBA01</strain>
    </source>
</reference>
<comment type="caution">
    <text evidence="1">The sequence shown here is derived from an EMBL/GenBank/DDBJ whole genome shotgun (WGS) entry which is preliminary data.</text>
</comment>
<organism evidence="1 2">
    <name type="scientific">Eiseniibacteriota bacterium</name>
    <dbReference type="NCBI Taxonomy" id="2212470"/>
    <lineage>
        <taxon>Bacteria</taxon>
        <taxon>Candidatus Eiseniibacteriota</taxon>
    </lineage>
</organism>
<dbReference type="AlphaFoldDB" id="A0A956LY98"/>